<keyword evidence="1" id="KW-0732">Signal</keyword>
<dbReference type="Proteomes" id="UP000680706">
    <property type="component" value="Plasmid pAb134-03"/>
</dbReference>
<dbReference type="EMBL" id="CP074129">
    <property type="protein sequence ID" value="QUS59067.1"/>
    <property type="molecule type" value="Genomic_DNA"/>
</dbReference>
<evidence type="ECO:0000313" key="2">
    <source>
        <dbReference type="EMBL" id="QUS59067.1"/>
    </source>
</evidence>
<evidence type="ECO:0008006" key="4">
    <source>
        <dbReference type="Google" id="ProtNLM"/>
    </source>
</evidence>
<geneLocation type="plasmid" evidence="2 3">
    <name>pAb134-03</name>
</geneLocation>
<protein>
    <recommendedName>
        <fullName evidence="4">Lipoprotein</fullName>
    </recommendedName>
</protein>
<reference evidence="2 3" key="1">
    <citation type="journal article" date="2021" name="Angew. Chem. Int. Ed. Engl.">
        <title>A novel family of nonribosomal peptides modulate collective behavior in Pseudovibrio bacteria isolated from marine sponges.</title>
        <authorList>
            <person name="Ioca L.P."/>
            <person name="Dai Y."/>
            <person name="Kunakom S."/>
            <person name="Diaz-Espinosa J."/>
            <person name="Krunic A."/>
            <person name="Crnkovic C.M."/>
            <person name="Orjala J."/>
            <person name="Sanchez L.M."/>
            <person name="Ferreira A.G."/>
            <person name="Berlinck R.G.S."/>
            <person name="Eustaquio A.S."/>
        </authorList>
    </citation>
    <scope>NUCLEOTIDE SEQUENCE [LARGE SCALE GENOMIC DNA]</scope>
    <source>
        <strain evidence="2 3">Ab134</strain>
        <plasmid evidence="2 3">pAb134-03</plasmid>
    </source>
</reference>
<accession>A0ABX8AWM9</accession>
<sequence length="74" mass="7831">MKYLSVFAFFLLVACSSTHQPATPLDLGGMVKKPPLNQMCGEGEFTLEGSRIVCVSGSRSAEQAGRGSATYTAE</sequence>
<keyword evidence="2" id="KW-0614">Plasmid</keyword>
<dbReference type="RefSeq" id="WP_143508373.1">
    <property type="nucleotide sequence ID" value="NZ_CP074129.1"/>
</dbReference>
<feature type="chain" id="PRO_5046052059" description="Lipoprotein" evidence="1">
    <location>
        <begin position="20"/>
        <end position="74"/>
    </location>
</feature>
<gene>
    <name evidence="2" type="ORF">KGB56_25980</name>
</gene>
<evidence type="ECO:0000313" key="3">
    <source>
        <dbReference type="Proteomes" id="UP000680706"/>
    </source>
</evidence>
<proteinExistence type="predicted"/>
<dbReference type="PROSITE" id="PS51257">
    <property type="entry name" value="PROKAR_LIPOPROTEIN"/>
    <property type="match status" value="1"/>
</dbReference>
<name>A0ABX8AWM9_9HYPH</name>
<keyword evidence="3" id="KW-1185">Reference proteome</keyword>
<evidence type="ECO:0000256" key="1">
    <source>
        <dbReference type="SAM" id="SignalP"/>
    </source>
</evidence>
<organism evidence="2 3">
    <name type="scientific">Pseudovibrio brasiliensis</name>
    <dbReference type="NCBI Taxonomy" id="1898042"/>
    <lineage>
        <taxon>Bacteria</taxon>
        <taxon>Pseudomonadati</taxon>
        <taxon>Pseudomonadota</taxon>
        <taxon>Alphaproteobacteria</taxon>
        <taxon>Hyphomicrobiales</taxon>
        <taxon>Stappiaceae</taxon>
        <taxon>Pseudovibrio</taxon>
    </lineage>
</organism>
<feature type="signal peptide" evidence="1">
    <location>
        <begin position="1"/>
        <end position="19"/>
    </location>
</feature>